<accession>W6U8A5</accession>
<dbReference type="STRING" id="6210.W6U8A5"/>
<keyword evidence="1" id="KW-0723">Serine/threonine-protein kinase</keyword>
<gene>
    <name evidence="1" type="ORF">EGR_10494</name>
</gene>
<dbReference type="RefSeq" id="XP_024345838.1">
    <property type="nucleotide sequence ID" value="XM_024499743.1"/>
</dbReference>
<keyword evidence="2" id="KW-1185">Reference proteome</keyword>
<dbReference type="Proteomes" id="UP000019149">
    <property type="component" value="Unassembled WGS sequence"/>
</dbReference>
<evidence type="ECO:0000313" key="2">
    <source>
        <dbReference type="Proteomes" id="UP000019149"/>
    </source>
</evidence>
<organism evidence="1 2">
    <name type="scientific">Echinococcus granulosus</name>
    <name type="common">Hydatid tapeworm</name>
    <dbReference type="NCBI Taxonomy" id="6210"/>
    <lineage>
        <taxon>Eukaryota</taxon>
        <taxon>Metazoa</taxon>
        <taxon>Spiralia</taxon>
        <taxon>Lophotrochozoa</taxon>
        <taxon>Platyhelminthes</taxon>
        <taxon>Cestoda</taxon>
        <taxon>Eucestoda</taxon>
        <taxon>Cyclophyllidea</taxon>
        <taxon>Taeniidae</taxon>
        <taxon>Echinococcus</taxon>
        <taxon>Echinococcus granulosus group</taxon>
    </lineage>
</organism>
<dbReference type="CTD" id="36346209"/>
<dbReference type="EMBL" id="APAU02000226">
    <property type="protein sequence ID" value="EUB54642.1"/>
    <property type="molecule type" value="Genomic_DNA"/>
</dbReference>
<keyword evidence="1" id="KW-0808">Transferase</keyword>
<protein>
    <submittedName>
        <fullName evidence="1">Serine/threonine protein kinase</fullName>
    </submittedName>
</protein>
<reference evidence="1 2" key="1">
    <citation type="journal article" date="2013" name="Nat. Genet.">
        <title>The genome of the hydatid tapeworm Echinococcus granulosus.</title>
        <authorList>
            <person name="Zheng H."/>
            <person name="Zhang W."/>
            <person name="Zhang L."/>
            <person name="Zhang Z."/>
            <person name="Li J."/>
            <person name="Lu G."/>
            <person name="Zhu Y."/>
            <person name="Wang Y."/>
            <person name="Huang Y."/>
            <person name="Liu J."/>
            <person name="Kang H."/>
            <person name="Chen J."/>
            <person name="Wang L."/>
            <person name="Chen A."/>
            <person name="Yu S."/>
            <person name="Gao Z."/>
            <person name="Jin L."/>
            <person name="Gu W."/>
            <person name="Wang Z."/>
            <person name="Zhao L."/>
            <person name="Shi B."/>
            <person name="Wen H."/>
            <person name="Lin R."/>
            <person name="Jones M.K."/>
            <person name="Brejova B."/>
            <person name="Vinar T."/>
            <person name="Zhao G."/>
            <person name="McManus D.P."/>
            <person name="Chen Z."/>
            <person name="Zhou Y."/>
            <person name="Wang S."/>
        </authorList>
    </citation>
    <scope>NUCLEOTIDE SEQUENCE [LARGE SCALE GENOMIC DNA]</scope>
</reference>
<sequence length="252" mass="28586">MEWKATNVQTIDFAHACLLGRSLHPTSQQEARLQLIGLRKDKHREGRAMQSPPLDIVEFISRECYLVVCKTLPTEGSDMTTAYAMKRFFLQNSAAVRCALREHLNLVRLELHRHQSPFLLTLFWSSRIHGQPTFVILRVFPTSYWKTDSGRGILKCEYTQTYKLMGREDTPLDLTVKGHGLHLLLGGFVRFRTKPMGSSVVAGGEAPDLEAASSLFDDGVSTKLCSPPPSLDPLHIYDRHDDKNHHRYLVSD</sequence>
<dbReference type="GeneID" id="36346209"/>
<evidence type="ECO:0000313" key="1">
    <source>
        <dbReference type="EMBL" id="EUB54642.1"/>
    </source>
</evidence>
<keyword evidence="1" id="KW-0418">Kinase</keyword>
<comment type="caution">
    <text evidence="1">The sequence shown here is derived from an EMBL/GenBank/DDBJ whole genome shotgun (WGS) entry which is preliminary data.</text>
</comment>
<dbReference type="GO" id="GO:0004674">
    <property type="term" value="F:protein serine/threonine kinase activity"/>
    <property type="evidence" value="ECO:0007669"/>
    <property type="project" value="UniProtKB-KW"/>
</dbReference>
<name>W6U8A5_ECHGR</name>
<dbReference type="AlphaFoldDB" id="W6U8A5"/>
<proteinExistence type="predicted"/>
<dbReference type="KEGG" id="egl:EGR_10494"/>